<feature type="transmembrane region" description="Helical" evidence="1">
    <location>
        <begin position="27"/>
        <end position="48"/>
    </location>
</feature>
<dbReference type="AlphaFoldDB" id="S4PPY4"/>
<evidence type="ECO:0000313" key="2">
    <source>
        <dbReference type="EMBL" id="JAA90390.1"/>
    </source>
</evidence>
<protein>
    <submittedName>
        <fullName evidence="2">Uncharacterized protein</fullName>
    </submittedName>
</protein>
<reference evidence="2" key="2">
    <citation type="submission" date="2013-05" db="EMBL/GenBank/DDBJ databases">
        <authorList>
            <person name="Carter J.-M."/>
            <person name="Baker S.C."/>
            <person name="Pink R."/>
            <person name="Carter D.R.F."/>
            <person name="Collins A."/>
            <person name="Tomlin J."/>
            <person name="Gibbs M."/>
            <person name="Breuker C.J."/>
        </authorList>
    </citation>
    <scope>NUCLEOTIDE SEQUENCE</scope>
    <source>
        <tissue evidence="2">Ovary</tissue>
    </source>
</reference>
<keyword evidence="1" id="KW-0472">Membrane</keyword>
<proteinExistence type="predicted"/>
<name>S4PPY4_9NEOP</name>
<evidence type="ECO:0000256" key="1">
    <source>
        <dbReference type="SAM" id="Phobius"/>
    </source>
</evidence>
<reference evidence="2" key="1">
    <citation type="journal article" date="2013" name="BMC Genomics">
        <title>Unscrambling butterfly oogenesis.</title>
        <authorList>
            <person name="Carter J.M."/>
            <person name="Baker S.C."/>
            <person name="Pink R."/>
            <person name="Carter D.R."/>
            <person name="Collins A."/>
            <person name="Tomlin J."/>
            <person name="Gibbs M."/>
            <person name="Breuker C.J."/>
        </authorList>
    </citation>
    <scope>NUCLEOTIDE SEQUENCE</scope>
    <source>
        <tissue evidence="2">Ovary</tissue>
    </source>
</reference>
<feature type="non-terminal residue" evidence="2">
    <location>
        <position position="95"/>
    </location>
</feature>
<keyword evidence="1" id="KW-0812">Transmembrane</keyword>
<feature type="transmembrane region" description="Helical" evidence="1">
    <location>
        <begin position="60"/>
        <end position="81"/>
    </location>
</feature>
<keyword evidence="1" id="KW-1133">Transmembrane helix</keyword>
<accession>S4PPY4</accession>
<dbReference type="EMBL" id="GAIX01002170">
    <property type="protein sequence ID" value="JAA90390.1"/>
    <property type="molecule type" value="Transcribed_RNA"/>
</dbReference>
<sequence length="95" mass="10734">MTRLGNGLIIFTAPYTKHSSAFHTREFSCGTQFLIAAVQLWLFCGLVLTWETQILSTSAFFRLVFSCVAQFVIPAVTFVAFRNLSSLMWDATSHY</sequence>
<organism evidence="2">
    <name type="scientific">Pararge aegeria</name>
    <name type="common">speckled wood butterfly</name>
    <dbReference type="NCBI Taxonomy" id="116150"/>
    <lineage>
        <taxon>Eukaryota</taxon>
        <taxon>Metazoa</taxon>
        <taxon>Ecdysozoa</taxon>
        <taxon>Arthropoda</taxon>
        <taxon>Hexapoda</taxon>
        <taxon>Insecta</taxon>
        <taxon>Pterygota</taxon>
        <taxon>Neoptera</taxon>
        <taxon>Endopterygota</taxon>
        <taxon>Lepidoptera</taxon>
        <taxon>Glossata</taxon>
        <taxon>Ditrysia</taxon>
        <taxon>Papilionoidea</taxon>
        <taxon>Nymphalidae</taxon>
        <taxon>Satyrinae</taxon>
        <taxon>Satyrini</taxon>
        <taxon>Parargina</taxon>
        <taxon>Pararge</taxon>
    </lineage>
</organism>